<dbReference type="InterPro" id="IPR003594">
    <property type="entry name" value="HATPase_dom"/>
</dbReference>
<keyword evidence="6" id="KW-0418">Kinase</keyword>
<dbReference type="SUPFAM" id="SSF55874">
    <property type="entry name" value="ATPase domain of HSP90 chaperone/DNA topoisomerase II/histidine kinase"/>
    <property type="match status" value="1"/>
</dbReference>
<proteinExistence type="predicted"/>
<protein>
    <recommendedName>
        <fullName evidence="2">histidine kinase</fullName>
        <ecNumber evidence="2">2.7.13.3</ecNumber>
    </recommendedName>
</protein>
<evidence type="ECO:0000256" key="4">
    <source>
        <dbReference type="SAM" id="Coils"/>
    </source>
</evidence>
<dbReference type="Pfam" id="PF02518">
    <property type="entry name" value="HATPase_c"/>
    <property type="match status" value="1"/>
</dbReference>
<comment type="caution">
    <text evidence="6">The sequence shown here is derived from an EMBL/GenBank/DDBJ whole genome shotgun (WGS) entry which is preliminary data.</text>
</comment>
<feature type="domain" description="Histidine kinase" evidence="5">
    <location>
        <begin position="155"/>
        <end position="385"/>
    </location>
</feature>
<dbReference type="Proteomes" id="UP000308488">
    <property type="component" value="Unassembled WGS sequence"/>
</dbReference>
<comment type="catalytic activity">
    <reaction evidence="1">
        <text>ATP + protein L-histidine = ADP + protein N-phospho-L-histidine.</text>
        <dbReference type="EC" id="2.7.13.3"/>
    </reaction>
</comment>
<dbReference type="Gene3D" id="1.10.287.130">
    <property type="match status" value="1"/>
</dbReference>
<dbReference type="InterPro" id="IPR036890">
    <property type="entry name" value="HATPase_C_sf"/>
</dbReference>
<dbReference type="EMBL" id="SZYH01000001">
    <property type="protein sequence ID" value="TKV69086.1"/>
    <property type="molecule type" value="Genomic_DNA"/>
</dbReference>
<keyword evidence="3" id="KW-0597">Phosphoprotein</keyword>
<reference evidence="6 7" key="1">
    <citation type="submission" date="2019-05" db="EMBL/GenBank/DDBJ databases">
        <title>Marinobacter panjinensis sp. nov., a moderately halophilic bacterium isolated from sea tidal flat environment.</title>
        <authorList>
            <person name="Yang W."/>
            <person name="An M."/>
            <person name="He W."/>
            <person name="Luo X."/>
            <person name="Zhu L."/>
            <person name="Chen G."/>
            <person name="Zhang Y."/>
            <person name="Wang Y."/>
        </authorList>
    </citation>
    <scope>NUCLEOTIDE SEQUENCE [LARGE SCALE GENOMIC DNA]</scope>
    <source>
        <strain evidence="6 7">PJ-16</strain>
    </source>
</reference>
<dbReference type="EC" id="2.7.13.3" evidence="2"/>
<dbReference type="PROSITE" id="PS50109">
    <property type="entry name" value="HIS_KIN"/>
    <property type="match status" value="1"/>
</dbReference>
<evidence type="ECO:0000313" key="7">
    <source>
        <dbReference type="Proteomes" id="UP000308488"/>
    </source>
</evidence>
<name>A0A4U6R9H2_9GAMM</name>
<dbReference type="GO" id="GO:0000155">
    <property type="term" value="F:phosphorelay sensor kinase activity"/>
    <property type="evidence" value="ECO:0007669"/>
    <property type="project" value="InterPro"/>
</dbReference>
<dbReference type="OrthoDB" id="9772100at2"/>
<sequence>MRNFEDDPTLEDLLSSDQLQRLNRMLSALCRDPVEIGSDRKADALALEFNLETVGWLSGGSSEQERLAAADLVSFLMMFIAKYRLAANLHHDTTEASYAELQKQNEALKASEARYRALSDQLQDKVDEQVTVIKQAQMDLYESARLRSVGQLAAGVAHEINNPIGFISSNLKVAREYLNDLRELVPDSDQNRELLEDFADLIGESSDGARRIASIVSDLKTFSSIDQADYTLCDVNELLASAVHLLQTDYGQDLEILEKPGELPKISGHPSRLSQTFYNLLDNAAQALKSQEQEAGAEGRAGRILAKTSVDSDGIRIVIQDNGCGIPEANREQVFDAFYTSRPVGSGTGLGLTVARDTVRAHRGTIQIDSREGTGTRVTLLLPVS</sequence>
<feature type="coiled-coil region" evidence="4">
    <location>
        <begin position="91"/>
        <end position="128"/>
    </location>
</feature>
<dbReference type="InterPro" id="IPR036097">
    <property type="entry name" value="HisK_dim/P_sf"/>
</dbReference>
<dbReference type="RefSeq" id="WP_137436703.1">
    <property type="nucleotide sequence ID" value="NZ_SZYH01000001.1"/>
</dbReference>
<evidence type="ECO:0000256" key="1">
    <source>
        <dbReference type="ARBA" id="ARBA00000085"/>
    </source>
</evidence>
<evidence type="ECO:0000256" key="2">
    <source>
        <dbReference type="ARBA" id="ARBA00012438"/>
    </source>
</evidence>
<keyword evidence="6" id="KW-0808">Transferase</keyword>
<evidence type="ECO:0000313" key="6">
    <source>
        <dbReference type="EMBL" id="TKV69086.1"/>
    </source>
</evidence>
<organism evidence="6 7">
    <name type="scientific">Marinobacter panjinensis</name>
    <dbReference type="NCBI Taxonomy" id="2576384"/>
    <lineage>
        <taxon>Bacteria</taxon>
        <taxon>Pseudomonadati</taxon>
        <taxon>Pseudomonadota</taxon>
        <taxon>Gammaproteobacteria</taxon>
        <taxon>Pseudomonadales</taxon>
        <taxon>Marinobacteraceae</taxon>
        <taxon>Marinobacter</taxon>
    </lineage>
</organism>
<dbReference type="InterPro" id="IPR005467">
    <property type="entry name" value="His_kinase_dom"/>
</dbReference>
<evidence type="ECO:0000256" key="3">
    <source>
        <dbReference type="ARBA" id="ARBA00022553"/>
    </source>
</evidence>
<dbReference type="Gene3D" id="3.30.565.10">
    <property type="entry name" value="Histidine kinase-like ATPase, C-terminal domain"/>
    <property type="match status" value="1"/>
</dbReference>
<gene>
    <name evidence="6" type="ORF">FDP08_13795</name>
</gene>
<dbReference type="AlphaFoldDB" id="A0A4U6R9H2"/>
<keyword evidence="4" id="KW-0175">Coiled coil</keyword>
<evidence type="ECO:0000259" key="5">
    <source>
        <dbReference type="PROSITE" id="PS50109"/>
    </source>
</evidence>
<keyword evidence="7" id="KW-1185">Reference proteome</keyword>
<dbReference type="CDD" id="cd00082">
    <property type="entry name" value="HisKA"/>
    <property type="match status" value="1"/>
</dbReference>
<dbReference type="InterPro" id="IPR003661">
    <property type="entry name" value="HisK_dim/P_dom"/>
</dbReference>
<dbReference type="Pfam" id="PF00512">
    <property type="entry name" value="HisKA"/>
    <property type="match status" value="1"/>
</dbReference>
<dbReference type="PANTHER" id="PTHR43065:SF50">
    <property type="entry name" value="HISTIDINE KINASE"/>
    <property type="match status" value="1"/>
</dbReference>
<dbReference type="PRINTS" id="PR00344">
    <property type="entry name" value="BCTRLSENSOR"/>
</dbReference>
<accession>A0A4U6R9H2</accession>
<dbReference type="InterPro" id="IPR004358">
    <property type="entry name" value="Sig_transdc_His_kin-like_C"/>
</dbReference>
<dbReference type="SMART" id="SM00388">
    <property type="entry name" value="HisKA"/>
    <property type="match status" value="1"/>
</dbReference>
<dbReference type="PANTHER" id="PTHR43065">
    <property type="entry name" value="SENSOR HISTIDINE KINASE"/>
    <property type="match status" value="1"/>
</dbReference>
<dbReference type="SMART" id="SM00387">
    <property type="entry name" value="HATPase_c"/>
    <property type="match status" value="1"/>
</dbReference>
<dbReference type="SUPFAM" id="SSF47384">
    <property type="entry name" value="Homodimeric domain of signal transducing histidine kinase"/>
    <property type="match status" value="1"/>
</dbReference>